<evidence type="ECO:0000313" key="4">
    <source>
        <dbReference type="EMBL" id="KAI6655960.1"/>
    </source>
</evidence>
<keyword evidence="1" id="KW-0677">Repeat</keyword>
<dbReference type="GO" id="GO:0008270">
    <property type="term" value="F:zinc ion binding"/>
    <property type="evidence" value="ECO:0007669"/>
    <property type="project" value="UniProtKB-KW"/>
</dbReference>
<dbReference type="PROSITE" id="PS51125">
    <property type="entry name" value="NHL"/>
    <property type="match status" value="1"/>
</dbReference>
<dbReference type="GO" id="GO:0000209">
    <property type="term" value="P:protein polyubiquitination"/>
    <property type="evidence" value="ECO:0007669"/>
    <property type="project" value="TreeGrafter"/>
</dbReference>
<keyword evidence="3" id="KW-0812">Transmembrane</keyword>
<dbReference type="GO" id="GO:0043161">
    <property type="term" value="P:proteasome-mediated ubiquitin-dependent protein catabolic process"/>
    <property type="evidence" value="ECO:0007669"/>
    <property type="project" value="TreeGrafter"/>
</dbReference>
<comment type="caution">
    <text evidence="4">The sequence shown here is derived from an EMBL/GenBank/DDBJ whole genome shotgun (WGS) entry which is preliminary data.</text>
</comment>
<dbReference type="SUPFAM" id="SSF63829">
    <property type="entry name" value="Calcium-dependent phosphotriesterase"/>
    <property type="match status" value="1"/>
</dbReference>
<evidence type="ECO:0000313" key="5">
    <source>
        <dbReference type="Proteomes" id="UP001165289"/>
    </source>
</evidence>
<keyword evidence="5" id="KW-1185">Reference proteome</keyword>
<dbReference type="GO" id="GO:0061630">
    <property type="term" value="F:ubiquitin protein ligase activity"/>
    <property type="evidence" value="ECO:0007669"/>
    <property type="project" value="TreeGrafter"/>
</dbReference>
<dbReference type="InterPro" id="IPR001258">
    <property type="entry name" value="NHL_repeat"/>
</dbReference>
<feature type="repeat" description="NHL" evidence="2">
    <location>
        <begin position="1"/>
        <end position="43"/>
    </location>
</feature>
<evidence type="ECO:0000256" key="2">
    <source>
        <dbReference type="PROSITE-ProRule" id="PRU00504"/>
    </source>
</evidence>
<evidence type="ECO:0000256" key="1">
    <source>
        <dbReference type="ARBA" id="ARBA00022737"/>
    </source>
</evidence>
<gene>
    <name evidence="4" type="ORF">LOD99_1694</name>
</gene>
<dbReference type="AlphaFoldDB" id="A0AAV7K5Q0"/>
<dbReference type="InterPro" id="IPR011042">
    <property type="entry name" value="6-blade_b-propeller_TolB-like"/>
</dbReference>
<keyword evidence="3" id="KW-1133">Transmembrane helix</keyword>
<name>A0AAV7K5Q0_9METZ</name>
<protein>
    <submittedName>
        <fullName evidence="4">Uncharacterized protein</fullName>
    </submittedName>
</protein>
<dbReference type="PANTHER" id="PTHR24104:SF25">
    <property type="entry name" value="PROTEIN LIN-41"/>
    <property type="match status" value="1"/>
</dbReference>
<dbReference type="EMBL" id="JAKMXF010000166">
    <property type="protein sequence ID" value="KAI6655960.1"/>
    <property type="molecule type" value="Genomic_DNA"/>
</dbReference>
<accession>A0AAV7K5Q0</accession>
<proteinExistence type="predicted"/>
<dbReference type="Pfam" id="PF01436">
    <property type="entry name" value="NHL"/>
    <property type="match status" value="1"/>
</dbReference>
<feature type="transmembrane region" description="Helical" evidence="3">
    <location>
        <begin position="193"/>
        <end position="216"/>
    </location>
</feature>
<reference evidence="4 5" key="1">
    <citation type="journal article" date="2023" name="BMC Biol.">
        <title>The compact genome of the sponge Oopsacas minuta (Hexactinellida) is lacking key metazoan core genes.</title>
        <authorList>
            <person name="Santini S."/>
            <person name="Schenkelaars Q."/>
            <person name="Jourda C."/>
            <person name="Duchesne M."/>
            <person name="Belahbib H."/>
            <person name="Rocher C."/>
            <person name="Selva M."/>
            <person name="Riesgo A."/>
            <person name="Vervoort M."/>
            <person name="Leys S.P."/>
            <person name="Kodjabachian L."/>
            <person name="Le Bivic A."/>
            <person name="Borchiellini C."/>
            <person name="Claverie J.M."/>
            <person name="Renard E."/>
        </authorList>
    </citation>
    <scope>NUCLEOTIDE SEQUENCE [LARGE SCALE GENOMIC DNA]</scope>
    <source>
        <strain evidence="4">SPO-2</strain>
    </source>
</reference>
<organism evidence="4 5">
    <name type="scientific">Oopsacas minuta</name>
    <dbReference type="NCBI Taxonomy" id="111878"/>
    <lineage>
        <taxon>Eukaryota</taxon>
        <taxon>Metazoa</taxon>
        <taxon>Porifera</taxon>
        <taxon>Hexactinellida</taxon>
        <taxon>Hexasterophora</taxon>
        <taxon>Lyssacinosida</taxon>
        <taxon>Leucopsacidae</taxon>
        <taxon>Oopsacas</taxon>
    </lineage>
</organism>
<evidence type="ECO:0000256" key="3">
    <source>
        <dbReference type="SAM" id="Phobius"/>
    </source>
</evidence>
<keyword evidence="3" id="KW-0472">Membrane</keyword>
<sequence length="219" mass="24659">MRTDTRGSSEGEVDHPCGLCIDYNGEVYVADRDNNRVCIYSENLAFLNCLGTQQLKSPRDVKVTPNGIAVLDCSNYCVHFYWRNGDLINSYVSNVWDGIFPFPMYFCLDPAGNILCSDYYRNIIKIFSPSGELIHIVGNIAGRRKGCNIPCGICISTLGTIFVVAHLEIPVYNYFSCYNFCNYLMRTNFNRPFVFVLTMFHYSLLILVILAISSTIGGA</sequence>
<dbReference type="Gene3D" id="2.120.10.30">
    <property type="entry name" value="TolB, C-terminal domain"/>
    <property type="match status" value="1"/>
</dbReference>
<dbReference type="InterPro" id="IPR050952">
    <property type="entry name" value="TRIM-NHL_E3_ligases"/>
</dbReference>
<dbReference type="Proteomes" id="UP001165289">
    <property type="component" value="Unassembled WGS sequence"/>
</dbReference>
<dbReference type="PANTHER" id="PTHR24104">
    <property type="entry name" value="E3 UBIQUITIN-PROTEIN LIGASE NHLRC1-RELATED"/>
    <property type="match status" value="1"/>
</dbReference>